<keyword evidence="4" id="KW-1185">Reference proteome</keyword>
<gene>
    <name evidence="3" type="ORF">ACFQEU_07120</name>
</gene>
<evidence type="ECO:0000256" key="1">
    <source>
        <dbReference type="SAM" id="MobiDB-lite"/>
    </source>
</evidence>
<protein>
    <submittedName>
        <fullName evidence="3">Uncharacterized protein</fullName>
    </submittedName>
</protein>
<reference evidence="3 4" key="1">
    <citation type="journal article" date="2019" name="Int. J. Syst. Evol. Microbiol.">
        <title>The Global Catalogue of Microorganisms (GCM) 10K type strain sequencing project: providing services to taxonomists for standard genome sequencing and annotation.</title>
        <authorList>
            <consortium name="The Broad Institute Genomics Platform"/>
            <consortium name="The Broad Institute Genome Sequencing Center for Infectious Disease"/>
            <person name="Wu L."/>
            <person name="Ma J."/>
        </authorList>
    </citation>
    <scope>NUCLEOTIDE SEQUENCE [LARGE SCALE GENOMIC DNA]</scope>
    <source>
        <strain evidence="3 4">CGMCC 1.3239</strain>
    </source>
</reference>
<organism evidence="3 4">
    <name type="scientific">Halorubrum tibetense</name>
    <dbReference type="NCBI Taxonomy" id="175631"/>
    <lineage>
        <taxon>Archaea</taxon>
        <taxon>Methanobacteriati</taxon>
        <taxon>Methanobacteriota</taxon>
        <taxon>Stenosarchaea group</taxon>
        <taxon>Halobacteria</taxon>
        <taxon>Halobacteriales</taxon>
        <taxon>Haloferacaceae</taxon>
        <taxon>Halorubrum</taxon>
    </lineage>
</organism>
<evidence type="ECO:0000313" key="4">
    <source>
        <dbReference type="Proteomes" id="UP001596442"/>
    </source>
</evidence>
<keyword evidence="2" id="KW-0472">Membrane</keyword>
<feature type="transmembrane region" description="Helical" evidence="2">
    <location>
        <begin position="31"/>
        <end position="49"/>
    </location>
</feature>
<dbReference type="Proteomes" id="UP001596442">
    <property type="component" value="Unassembled WGS sequence"/>
</dbReference>
<feature type="compositionally biased region" description="Low complexity" evidence="1">
    <location>
        <begin position="58"/>
        <end position="83"/>
    </location>
</feature>
<proteinExistence type="predicted"/>
<sequence length="89" mass="8881">MLDAGNPYVLPSAIVGAVVYLGVTALTDASLLVRLGVLLGIVGVVPVVLNRALGGGTETDTTDATESTTDPDGGADDPTPSTGNDRKTN</sequence>
<keyword evidence="2" id="KW-0812">Transmembrane</keyword>
<keyword evidence="2" id="KW-1133">Transmembrane helix</keyword>
<evidence type="ECO:0000256" key="2">
    <source>
        <dbReference type="SAM" id="Phobius"/>
    </source>
</evidence>
<name>A0ABD5S9R4_9EURY</name>
<feature type="region of interest" description="Disordered" evidence="1">
    <location>
        <begin position="53"/>
        <end position="89"/>
    </location>
</feature>
<dbReference type="AlphaFoldDB" id="A0ABD5S9R4"/>
<dbReference type="EMBL" id="JBHSWW010000075">
    <property type="protein sequence ID" value="MFC6753238.1"/>
    <property type="molecule type" value="Genomic_DNA"/>
</dbReference>
<evidence type="ECO:0000313" key="3">
    <source>
        <dbReference type="EMBL" id="MFC6753238.1"/>
    </source>
</evidence>
<dbReference type="RefSeq" id="WP_379780684.1">
    <property type="nucleotide sequence ID" value="NZ_JBHSWW010000075.1"/>
</dbReference>
<accession>A0ABD5S9R4</accession>
<comment type="caution">
    <text evidence="3">The sequence shown here is derived from an EMBL/GenBank/DDBJ whole genome shotgun (WGS) entry which is preliminary data.</text>
</comment>
<feature type="transmembrane region" description="Helical" evidence="2">
    <location>
        <begin position="7"/>
        <end position="25"/>
    </location>
</feature>